<dbReference type="Gene3D" id="1.10.10.60">
    <property type="entry name" value="Homeodomain-like"/>
    <property type="match status" value="2"/>
</dbReference>
<evidence type="ECO:0000256" key="1">
    <source>
        <dbReference type="SAM" id="Coils"/>
    </source>
</evidence>
<dbReference type="CDD" id="cd00167">
    <property type="entry name" value="SANT"/>
    <property type="match status" value="1"/>
</dbReference>
<keyword evidence="1" id="KW-0175">Coiled coil</keyword>
<dbReference type="InterPro" id="IPR009057">
    <property type="entry name" value="Homeodomain-like_sf"/>
</dbReference>
<evidence type="ECO:0000256" key="2">
    <source>
        <dbReference type="SAM" id="MobiDB-lite"/>
    </source>
</evidence>
<dbReference type="GO" id="GO:0030544">
    <property type="term" value="F:Hsp70 protein binding"/>
    <property type="evidence" value="ECO:0007669"/>
    <property type="project" value="InterPro"/>
</dbReference>
<accession>A0A1D1ZMM8</accession>
<dbReference type="GO" id="GO:0005829">
    <property type="term" value="C:cytosol"/>
    <property type="evidence" value="ECO:0007669"/>
    <property type="project" value="TreeGrafter"/>
</dbReference>
<gene>
    <name evidence="5" type="ORF">g.25128</name>
</gene>
<feature type="region of interest" description="Disordered" evidence="2">
    <location>
        <begin position="347"/>
        <end position="367"/>
    </location>
</feature>
<feature type="compositionally biased region" description="Polar residues" evidence="2">
    <location>
        <begin position="120"/>
        <end position="129"/>
    </location>
</feature>
<proteinExistence type="predicted"/>
<feature type="region of interest" description="Disordered" evidence="2">
    <location>
        <begin position="102"/>
        <end position="152"/>
    </location>
</feature>
<dbReference type="GO" id="GO:0006450">
    <property type="term" value="P:regulation of translational fidelity"/>
    <property type="evidence" value="ECO:0007669"/>
    <property type="project" value="InterPro"/>
</dbReference>
<sequence length="678" mass="75308">IPCAIFPHLLKSYLHHLYAKHRVCRCSGPSRCRHSRGAAPCNSPNFAPAPGGMALFLTWESGHVPEEGYVVTSSLSALTLSYRKEPAGHLYHLFALKQTGLHEESEEEDTAADDEAGAKSRSSSVNDFSSLDEEATSGTKWKGKGKKKGKKKGHGDLYALLGLQNERWMATPDQIRLAYRKSALLHHPDKQGIPSGDEVGKQEAEDKFKAIQEAYETLFDPAKRREFDSLDEFDDSLPGEVESAEAFYTVYGQAFSRNSRWAVHQPAPTLGDDTSSYEEVDKFYDFWYGFKSWREFPHPDEEDIEQAEGREHKRWIERINAKLREKGTKAEARRIRELVESAARQDPRLARRKEEERARREAKRAARDADRLAAEAAAEEARAAAEAAAAAAAAEAAEVRKLRQAEKKATQKERAALRRVWAAQTDLHAAVDEDAVEQLCAGLALAQLRDLNAELSRVGAELEERLAALDARLATVQTDAQREEAARGAAARAAAAAREIETRREAEGRARALAAWSDDEVRLLQKALDKWPAGTAKRWEVVQGYVRTRTTDEILDMVKHGLKAHAARAVPQTYEVAAKRQGNTVIRSEATERHTSFTDVDVPAVNGSKPGTASPEAAAPVQWTEAQELALIKALKVVRKEVPDRWEVVSSLVPGRTKADCFTRFKQMKAAHKAKTGK</sequence>
<feature type="domain" description="Myb-like" evidence="4">
    <location>
        <begin position="623"/>
        <end position="669"/>
    </location>
</feature>
<protein>
    <recommendedName>
        <fullName evidence="6">DnaJ homolog subfamily C member 2</fullName>
    </recommendedName>
</protein>
<evidence type="ECO:0000313" key="5">
    <source>
        <dbReference type="EMBL" id="JAT68091.1"/>
    </source>
</evidence>
<dbReference type="SMART" id="SM00717">
    <property type="entry name" value="SANT"/>
    <property type="match status" value="2"/>
</dbReference>
<organism evidence="5">
    <name type="scientific">Auxenochlorella protothecoides</name>
    <name type="common">Green microalga</name>
    <name type="synonym">Chlorella protothecoides</name>
    <dbReference type="NCBI Taxonomy" id="3075"/>
    <lineage>
        <taxon>Eukaryota</taxon>
        <taxon>Viridiplantae</taxon>
        <taxon>Chlorophyta</taxon>
        <taxon>core chlorophytes</taxon>
        <taxon>Trebouxiophyceae</taxon>
        <taxon>Chlorellales</taxon>
        <taxon>Chlorellaceae</taxon>
        <taxon>Auxenochlorella</taxon>
    </lineage>
</organism>
<dbReference type="AlphaFoldDB" id="A0A1D1ZMM8"/>
<dbReference type="GO" id="GO:0051083">
    <property type="term" value="P:'de novo' cotranslational protein folding"/>
    <property type="evidence" value="ECO:0007669"/>
    <property type="project" value="InterPro"/>
</dbReference>
<dbReference type="InterPro" id="IPR001005">
    <property type="entry name" value="SANT/Myb"/>
</dbReference>
<dbReference type="EMBL" id="GDKF01010531">
    <property type="protein sequence ID" value="JAT68091.1"/>
    <property type="molecule type" value="Transcribed_RNA"/>
</dbReference>
<name>A0A1D1ZMM8_AUXPR</name>
<dbReference type="SUPFAM" id="SSF46565">
    <property type="entry name" value="Chaperone J-domain"/>
    <property type="match status" value="1"/>
</dbReference>
<dbReference type="Gene3D" id="1.10.287.110">
    <property type="entry name" value="DnaJ domain"/>
    <property type="match status" value="1"/>
</dbReference>
<dbReference type="CDD" id="cd06257">
    <property type="entry name" value="DnaJ"/>
    <property type="match status" value="1"/>
</dbReference>
<feature type="compositionally biased region" description="Acidic residues" evidence="2">
    <location>
        <begin position="104"/>
        <end position="115"/>
    </location>
</feature>
<feature type="compositionally biased region" description="Basic residues" evidence="2">
    <location>
        <begin position="141"/>
        <end position="152"/>
    </location>
</feature>
<feature type="coiled-coil region" evidence="1">
    <location>
        <begin position="445"/>
        <end position="486"/>
    </location>
</feature>
<feature type="domain" description="J" evidence="3">
    <location>
        <begin position="156"/>
        <end position="231"/>
    </location>
</feature>
<dbReference type="PANTHER" id="PTHR43999:SF1">
    <property type="entry name" value="DNAJ HOMOLOG SUBFAMILY C MEMBER 2"/>
    <property type="match status" value="1"/>
</dbReference>
<dbReference type="SMART" id="SM00271">
    <property type="entry name" value="DnaJ"/>
    <property type="match status" value="1"/>
</dbReference>
<evidence type="ECO:0008006" key="6">
    <source>
        <dbReference type="Google" id="ProtNLM"/>
    </source>
</evidence>
<dbReference type="InterPro" id="IPR054076">
    <property type="entry name" value="ZUO1-like_ZHD"/>
</dbReference>
<dbReference type="PROSITE" id="PS50090">
    <property type="entry name" value="MYB_LIKE"/>
    <property type="match status" value="1"/>
</dbReference>
<dbReference type="Pfam" id="PF23082">
    <property type="entry name" value="Myb_DNA-binding_2"/>
    <property type="match status" value="1"/>
</dbReference>
<dbReference type="InterPro" id="IPR018253">
    <property type="entry name" value="DnaJ_domain_CS"/>
</dbReference>
<dbReference type="PROSITE" id="PS00636">
    <property type="entry name" value="DNAJ_1"/>
    <property type="match status" value="1"/>
</dbReference>
<dbReference type="InterPro" id="IPR001623">
    <property type="entry name" value="DnaJ_domain"/>
</dbReference>
<evidence type="ECO:0000259" key="3">
    <source>
        <dbReference type="PROSITE" id="PS50076"/>
    </source>
</evidence>
<dbReference type="Pfam" id="PF00226">
    <property type="entry name" value="DnaJ"/>
    <property type="match status" value="1"/>
</dbReference>
<dbReference type="InterPro" id="IPR044634">
    <property type="entry name" value="Zuotin/DnaJC2"/>
</dbReference>
<dbReference type="PROSITE" id="PS50076">
    <property type="entry name" value="DNAJ_2"/>
    <property type="match status" value="1"/>
</dbReference>
<dbReference type="SUPFAM" id="SSF46689">
    <property type="entry name" value="Homeodomain-like"/>
    <property type="match status" value="2"/>
</dbReference>
<dbReference type="PANTHER" id="PTHR43999">
    <property type="entry name" value="DNAJ HOMOLOG SUBFAMILY C MEMBER 2"/>
    <property type="match status" value="1"/>
</dbReference>
<dbReference type="Pfam" id="PF21884">
    <property type="entry name" value="ZUO1-like_ZHD"/>
    <property type="match status" value="1"/>
</dbReference>
<dbReference type="GO" id="GO:0043022">
    <property type="term" value="F:ribosome binding"/>
    <property type="evidence" value="ECO:0007669"/>
    <property type="project" value="InterPro"/>
</dbReference>
<evidence type="ECO:0000259" key="4">
    <source>
        <dbReference type="PROSITE" id="PS50090"/>
    </source>
</evidence>
<feature type="non-terminal residue" evidence="5">
    <location>
        <position position="1"/>
    </location>
</feature>
<reference evidence="5" key="1">
    <citation type="submission" date="2015-08" db="EMBL/GenBank/DDBJ databases">
        <authorList>
            <person name="Babu N.S."/>
            <person name="Beckwith C.J."/>
            <person name="Beseler K.G."/>
            <person name="Brison A."/>
            <person name="Carone J.V."/>
            <person name="Caskin T.P."/>
            <person name="Diamond M."/>
            <person name="Durham M.E."/>
            <person name="Foxe J.M."/>
            <person name="Go M."/>
            <person name="Henderson B.A."/>
            <person name="Jones I.B."/>
            <person name="McGettigan J.A."/>
            <person name="Micheletti S.J."/>
            <person name="Nasrallah M.E."/>
            <person name="Ortiz D."/>
            <person name="Piller C.R."/>
            <person name="Privatt S.R."/>
            <person name="Schneider S.L."/>
            <person name="Sharp S."/>
            <person name="Smith T.C."/>
            <person name="Stanton J.D."/>
            <person name="Ullery H.E."/>
            <person name="Wilson R.J."/>
            <person name="Serrano M.G."/>
            <person name="Buck G."/>
            <person name="Lee V."/>
            <person name="Wang Y."/>
            <person name="Carvalho R."/>
            <person name="Voegtly L."/>
            <person name="Shi R."/>
            <person name="Duckworth R."/>
            <person name="Johnson A."/>
            <person name="Loviza R."/>
            <person name="Walstead R."/>
            <person name="Shah Z."/>
            <person name="Kiflezghi M."/>
            <person name="Wade K."/>
            <person name="Ball S.L."/>
            <person name="Bradley K.W."/>
            <person name="Asai D.J."/>
            <person name="Bowman C.A."/>
            <person name="Russell D.A."/>
            <person name="Pope W.H."/>
            <person name="Jacobs-Sera D."/>
            <person name="Hendrix R.W."/>
            <person name="Hatfull G.F."/>
        </authorList>
    </citation>
    <scope>NUCLEOTIDE SEQUENCE</scope>
</reference>
<dbReference type="InterPro" id="IPR036869">
    <property type="entry name" value="J_dom_sf"/>
</dbReference>
<dbReference type="PRINTS" id="PR00625">
    <property type="entry name" value="JDOMAIN"/>
</dbReference>